<gene>
    <name evidence="1" type="ORF">HY29_00755</name>
</gene>
<sequence>MNGRKIVQLFLLVVIIGLRRSLRDRAVAFICDRILFPLHREVRTCGQGAPFGQSHTLQIGPALRPDLVGEIVLLLMAFRAGRLADDAAEGDQASRL</sequence>
<accession>A0A062UAA1</accession>
<reference evidence="1 2" key="1">
    <citation type="journal article" date="2014" name="Antonie Van Leeuwenhoek">
        <title>Hyphomonas beringensis sp. nov. and Hyphomonas chukchiensis sp. nov., isolated from surface seawater of the Bering Sea and Chukchi Sea.</title>
        <authorList>
            <person name="Li C."/>
            <person name="Lai Q."/>
            <person name="Li G."/>
            <person name="Dong C."/>
            <person name="Wang J."/>
            <person name="Liao Y."/>
            <person name="Shao Z."/>
        </authorList>
    </citation>
    <scope>NUCLEOTIDE SEQUENCE [LARGE SCALE GENOMIC DNA]</scope>
    <source>
        <strain evidence="1 2">25B14_1</strain>
    </source>
</reference>
<organism evidence="1 2">
    <name type="scientific">Hyphomonas beringensis</name>
    <dbReference type="NCBI Taxonomy" id="1280946"/>
    <lineage>
        <taxon>Bacteria</taxon>
        <taxon>Pseudomonadati</taxon>
        <taxon>Pseudomonadota</taxon>
        <taxon>Alphaproteobacteria</taxon>
        <taxon>Hyphomonadales</taxon>
        <taxon>Hyphomonadaceae</taxon>
        <taxon>Hyphomonas</taxon>
    </lineage>
</organism>
<comment type="caution">
    <text evidence="1">The sequence shown here is derived from an EMBL/GenBank/DDBJ whole genome shotgun (WGS) entry which is preliminary data.</text>
</comment>
<proteinExistence type="predicted"/>
<dbReference type="AlphaFoldDB" id="A0A062UAA1"/>
<evidence type="ECO:0000313" key="2">
    <source>
        <dbReference type="Proteomes" id="UP000027037"/>
    </source>
</evidence>
<dbReference type="Proteomes" id="UP000027037">
    <property type="component" value="Unassembled WGS sequence"/>
</dbReference>
<dbReference type="STRING" id="1280946.HY29_00755"/>
<keyword evidence="2" id="KW-1185">Reference proteome</keyword>
<evidence type="ECO:0000313" key="1">
    <source>
        <dbReference type="EMBL" id="KCZ57286.1"/>
    </source>
</evidence>
<protein>
    <submittedName>
        <fullName evidence="1">Uncharacterized protein</fullName>
    </submittedName>
</protein>
<name>A0A062UAA1_9PROT</name>
<dbReference type="EMBL" id="AWFF01000001">
    <property type="protein sequence ID" value="KCZ57286.1"/>
    <property type="molecule type" value="Genomic_DNA"/>
</dbReference>